<sequence>MAANKTSDSKIRRLKVSYNIQDRGTGIYSARHYTVVFPQIRLLGKWLQDCGFTPGAYVTVLTAPNKLTIEVITDNGTLKS</sequence>
<dbReference type="InterPro" id="IPR014944">
    <property type="entry name" value="Toxin_SymE-like"/>
</dbReference>
<name>A0A1A9I4A7_9BACT</name>
<accession>A0A1A9I4A7</accession>
<evidence type="ECO:0000259" key="1">
    <source>
        <dbReference type="Pfam" id="PF08845"/>
    </source>
</evidence>
<feature type="domain" description="Toxin SymE-like" evidence="1">
    <location>
        <begin position="34"/>
        <end position="70"/>
    </location>
</feature>
<dbReference type="GO" id="GO:0005737">
    <property type="term" value="C:cytoplasm"/>
    <property type="evidence" value="ECO:0007669"/>
    <property type="project" value="InterPro"/>
</dbReference>
<protein>
    <recommendedName>
        <fullName evidence="1">Toxin SymE-like domain-containing protein</fullName>
    </recommendedName>
</protein>
<keyword evidence="3" id="KW-1185">Reference proteome</keyword>
<dbReference type="KEGG" id="nia:A8C56_17385"/>
<dbReference type="GO" id="GO:0016788">
    <property type="term" value="F:hydrolase activity, acting on ester bonds"/>
    <property type="evidence" value="ECO:0007669"/>
    <property type="project" value="InterPro"/>
</dbReference>
<dbReference type="Pfam" id="PF08845">
    <property type="entry name" value="SymE_toxin"/>
    <property type="match status" value="1"/>
</dbReference>
<proteinExistence type="predicted"/>
<evidence type="ECO:0000313" key="2">
    <source>
        <dbReference type="EMBL" id="ANH82508.1"/>
    </source>
</evidence>
<organism evidence="2 3">
    <name type="scientific">Niabella ginsenosidivorans</name>
    <dbReference type="NCBI Taxonomy" id="1176587"/>
    <lineage>
        <taxon>Bacteria</taxon>
        <taxon>Pseudomonadati</taxon>
        <taxon>Bacteroidota</taxon>
        <taxon>Chitinophagia</taxon>
        <taxon>Chitinophagales</taxon>
        <taxon>Chitinophagaceae</taxon>
        <taxon>Niabella</taxon>
    </lineage>
</organism>
<dbReference type="OrthoDB" id="675523at2"/>
<dbReference type="RefSeq" id="WP_067758848.1">
    <property type="nucleotide sequence ID" value="NZ_CP015772.1"/>
</dbReference>
<dbReference type="Proteomes" id="UP000077667">
    <property type="component" value="Chromosome"/>
</dbReference>
<gene>
    <name evidence="2" type="ORF">A8C56_17385</name>
</gene>
<evidence type="ECO:0000313" key="3">
    <source>
        <dbReference type="Proteomes" id="UP000077667"/>
    </source>
</evidence>
<dbReference type="GO" id="GO:0003723">
    <property type="term" value="F:RNA binding"/>
    <property type="evidence" value="ECO:0007669"/>
    <property type="project" value="InterPro"/>
</dbReference>
<reference evidence="2 3" key="1">
    <citation type="submission" date="2016-05" db="EMBL/GenBank/DDBJ databases">
        <title>Niabella ginsenosidivorans BS26 whole genome sequencing.</title>
        <authorList>
            <person name="Im W.T."/>
            <person name="Siddiqi M.Z."/>
        </authorList>
    </citation>
    <scope>NUCLEOTIDE SEQUENCE [LARGE SCALE GENOMIC DNA]</scope>
    <source>
        <strain evidence="2 3">BS26</strain>
    </source>
</reference>
<dbReference type="AlphaFoldDB" id="A0A1A9I4A7"/>
<dbReference type="EMBL" id="CP015772">
    <property type="protein sequence ID" value="ANH82508.1"/>
    <property type="molecule type" value="Genomic_DNA"/>
</dbReference>
<dbReference type="STRING" id="1176587.A8C56_17385"/>
<dbReference type="GO" id="GO:0016070">
    <property type="term" value="P:RNA metabolic process"/>
    <property type="evidence" value="ECO:0007669"/>
    <property type="project" value="InterPro"/>
</dbReference>